<evidence type="ECO:0000259" key="1">
    <source>
        <dbReference type="Pfam" id="PF03404"/>
    </source>
</evidence>
<dbReference type="GO" id="GO:0006790">
    <property type="term" value="P:sulfur compound metabolic process"/>
    <property type="evidence" value="ECO:0007669"/>
    <property type="project" value="TreeGrafter"/>
</dbReference>
<dbReference type="AlphaFoldDB" id="A0AAC9WI41"/>
<name>A0AAC9WI41_9CLOT</name>
<dbReference type="RefSeq" id="WP_070964817.1">
    <property type="nucleotide sequence ID" value="NZ_CP017603.1"/>
</dbReference>
<keyword evidence="4" id="KW-1185">Reference proteome</keyword>
<evidence type="ECO:0000313" key="4">
    <source>
        <dbReference type="Proteomes" id="UP000177894"/>
    </source>
</evidence>
<dbReference type="InterPro" id="IPR014756">
    <property type="entry name" value="Ig_E-set"/>
</dbReference>
<reference evidence="3 5" key="2">
    <citation type="submission" date="2017-03" db="EMBL/GenBank/DDBJ databases">
        <title>Complete sequence of Clostridium formicaceticum DSM 92.</title>
        <authorList>
            <person name="Poehlein A."/>
            <person name="Karl M."/>
            <person name="Bengelsdorf F.R."/>
            <person name="Duerre P."/>
            <person name="Daniel R."/>
        </authorList>
    </citation>
    <scope>NUCLEOTIDE SEQUENCE [LARGE SCALE GENOMIC DNA]</scope>
    <source>
        <strain evidence="3 5">DSM 92</strain>
    </source>
</reference>
<protein>
    <submittedName>
        <fullName evidence="3">Mo-co oxidoreductase dimerization domain protein</fullName>
    </submittedName>
</protein>
<dbReference type="GO" id="GO:0043546">
    <property type="term" value="F:molybdopterin cofactor binding"/>
    <property type="evidence" value="ECO:0007669"/>
    <property type="project" value="TreeGrafter"/>
</dbReference>
<dbReference type="EMBL" id="CP017603">
    <property type="protein sequence ID" value="AOY75300.1"/>
    <property type="molecule type" value="Genomic_DNA"/>
</dbReference>
<dbReference type="Proteomes" id="UP000177894">
    <property type="component" value="Chromosome"/>
</dbReference>
<dbReference type="SUPFAM" id="SSF81296">
    <property type="entry name" value="E set domains"/>
    <property type="match status" value="1"/>
</dbReference>
<organism evidence="3 5">
    <name type="scientific">Clostridium formicaceticum</name>
    <dbReference type="NCBI Taxonomy" id="1497"/>
    <lineage>
        <taxon>Bacteria</taxon>
        <taxon>Bacillati</taxon>
        <taxon>Bacillota</taxon>
        <taxon>Clostridia</taxon>
        <taxon>Eubacteriales</taxon>
        <taxon>Clostridiaceae</taxon>
        <taxon>Clostridium</taxon>
    </lineage>
</organism>
<dbReference type="KEGG" id="cfm:BJL90_04905"/>
<dbReference type="PANTHER" id="PTHR19372">
    <property type="entry name" value="SULFITE REDUCTASE"/>
    <property type="match status" value="1"/>
</dbReference>
<dbReference type="Proteomes" id="UP000192478">
    <property type="component" value="Chromosome"/>
</dbReference>
<evidence type="ECO:0000313" key="2">
    <source>
        <dbReference type="EMBL" id="AOY75300.1"/>
    </source>
</evidence>
<dbReference type="GO" id="GO:0008482">
    <property type="term" value="F:sulfite oxidase activity"/>
    <property type="evidence" value="ECO:0007669"/>
    <property type="project" value="TreeGrafter"/>
</dbReference>
<dbReference type="Gene3D" id="2.60.40.650">
    <property type="match status" value="1"/>
</dbReference>
<proteinExistence type="predicted"/>
<evidence type="ECO:0000313" key="5">
    <source>
        <dbReference type="Proteomes" id="UP000192478"/>
    </source>
</evidence>
<feature type="domain" description="Moybdenum cofactor oxidoreductase dimerisation" evidence="1">
    <location>
        <begin position="19"/>
        <end position="104"/>
    </location>
</feature>
<dbReference type="Pfam" id="PF03404">
    <property type="entry name" value="Mo-co_dimer"/>
    <property type="match status" value="1"/>
</dbReference>
<reference evidence="2 4" key="1">
    <citation type="submission" date="2016-10" db="EMBL/GenBank/DDBJ databases">
        <title>Complete Genome Sequence of Acetogen Clostridium formicoaceticum ATCC 27076.</title>
        <authorList>
            <person name="Bao T."/>
            <person name="Cheng C."/>
            <person name="Zhao J."/>
            <person name="Yang S.-T."/>
            <person name="Wang J."/>
            <person name="Wang M."/>
        </authorList>
    </citation>
    <scope>NUCLEOTIDE SEQUENCE [LARGE SCALE GENOMIC DNA]</scope>
    <source>
        <strain evidence="2 4">ATCC 27076</strain>
    </source>
</reference>
<accession>A0AAC9WI41</accession>
<dbReference type="InterPro" id="IPR005066">
    <property type="entry name" value="MoCF_OxRdtse_dimer"/>
</dbReference>
<dbReference type="GO" id="GO:0030151">
    <property type="term" value="F:molybdenum ion binding"/>
    <property type="evidence" value="ECO:0007669"/>
    <property type="project" value="InterPro"/>
</dbReference>
<sequence length="116" mass="13178">MAIKTSPIQQPLDYSILDTGVHEIFGIAWTGQGTIYEVEISLNGGNSWGQTTLQHNIKEPYSWVFWTYTWNAVNPGEYLIKVRAKDTTGRIQPPVAEWNRKGYGYNAETTLNLKVE</sequence>
<dbReference type="EMBL" id="CP020559">
    <property type="protein sequence ID" value="ARE89742.1"/>
    <property type="molecule type" value="Genomic_DNA"/>
</dbReference>
<evidence type="ECO:0000313" key="3">
    <source>
        <dbReference type="EMBL" id="ARE89742.1"/>
    </source>
</evidence>
<dbReference type="PANTHER" id="PTHR19372:SF7">
    <property type="entry name" value="SULFITE OXIDASE, MITOCHONDRIAL"/>
    <property type="match status" value="1"/>
</dbReference>
<gene>
    <name evidence="2" type="ORF">BJL90_04905</name>
    <name evidence="3" type="ORF">CLFO_42230</name>
</gene>
<dbReference type="GO" id="GO:0020037">
    <property type="term" value="F:heme binding"/>
    <property type="evidence" value="ECO:0007669"/>
    <property type="project" value="TreeGrafter"/>
</dbReference>